<dbReference type="EMBL" id="JAJNOR010000001">
    <property type="protein sequence ID" value="MCD2491182.1"/>
    <property type="molecule type" value="Genomic_DNA"/>
</dbReference>
<dbReference type="AlphaFoldDB" id="A0AAP2RFR6"/>
<dbReference type="PANTHER" id="PTHR38662:SF1">
    <property type="entry name" value="COBALT TRANSPORT PROTEIN CBIN"/>
    <property type="match status" value="1"/>
</dbReference>
<dbReference type="GO" id="GO:0009236">
    <property type="term" value="P:cobalamin biosynthetic process"/>
    <property type="evidence" value="ECO:0007669"/>
    <property type="project" value="UniProtKB-UniRule"/>
</dbReference>
<keyword evidence="1 10" id="KW-0171">Cobalt transport</keyword>
<proteinExistence type="inferred from homology"/>
<dbReference type="NCBIfam" id="NF002780">
    <property type="entry name" value="PRK02898.1"/>
    <property type="match status" value="1"/>
</dbReference>
<reference evidence="11 12" key="1">
    <citation type="submission" date="2021-11" db="EMBL/GenBank/DDBJ databases">
        <title>Lacrimispora sp. nov. NSJ-141 isolated from human feces.</title>
        <authorList>
            <person name="Abdugheni R."/>
        </authorList>
    </citation>
    <scope>NUCLEOTIDE SEQUENCE [LARGE SCALE GENOMIC DNA]</scope>
    <source>
        <strain evidence="11 12">NSJ-141</strain>
    </source>
</reference>
<protein>
    <recommendedName>
        <fullName evidence="10">Cobalt transport protein CbiN</fullName>
    </recommendedName>
    <alternativeName>
        <fullName evidence="10">Energy-coupling factor transporter probable substrate-capture protein CbiN</fullName>
        <shortName evidence="10">ECF transporter S component CbiN</shortName>
    </alternativeName>
</protein>
<dbReference type="Proteomes" id="UP001299265">
    <property type="component" value="Unassembled WGS sequence"/>
</dbReference>
<dbReference type="Pfam" id="PF02553">
    <property type="entry name" value="CbiN"/>
    <property type="match status" value="1"/>
</dbReference>
<comment type="caution">
    <text evidence="11">The sequence shown here is derived from an EMBL/GenBank/DDBJ whole genome shotgun (WGS) entry which is preliminary data.</text>
</comment>
<evidence type="ECO:0000256" key="2">
    <source>
        <dbReference type="ARBA" id="ARBA00022448"/>
    </source>
</evidence>
<keyword evidence="6 10" id="KW-1133">Transmembrane helix</keyword>
<accession>A0AAP2RFR6</accession>
<keyword evidence="9 10" id="KW-0170">Cobalt</keyword>
<evidence type="ECO:0000256" key="10">
    <source>
        <dbReference type="HAMAP-Rule" id="MF_00330"/>
    </source>
</evidence>
<gene>
    <name evidence="10" type="primary">cbiN</name>
    <name evidence="11" type="ORF">LQE92_00895</name>
</gene>
<feature type="transmembrane region" description="Helical" evidence="10">
    <location>
        <begin position="73"/>
        <end position="91"/>
    </location>
</feature>
<sequence>MMEQTKTSSGKWKTVLILLLICVLIAVIPLAINKDSEFGGADGAAEDAISEIDPDYEVWASPVLEPPGGETESLLFCLQAAIGSGIFFYFFGVMRERHRKEAGNQQ</sequence>
<keyword evidence="3 10" id="KW-1003">Cell membrane</keyword>
<keyword evidence="7 10" id="KW-0406">Ion transport</keyword>
<organism evidence="11 12">
    <name type="scientific">Lientehia hominis</name>
    <dbReference type="NCBI Taxonomy" id="2897778"/>
    <lineage>
        <taxon>Bacteria</taxon>
        <taxon>Bacillati</taxon>
        <taxon>Bacillota</taxon>
        <taxon>Clostridia</taxon>
        <taxon>Lachnospirales</taxon>
        <taxon>Lachnospiraceae</taxon>
        <taxon>Lientehia</taxon>
    </lineage>
</organism>
<evidence type="ECO:0000256" key="4">
    <source>
        <dbReference type="ARBA" id="ARBA00022573"/>
    </source>
</evidence>
<evidence type="ECO:0000256" key="8">
    <source>
        <dbReference type="ARBA" id="ARBA00023136"/>
    </source>
</evidence>
<evidence type="ECO:0000256" key="3">
    <source>
        <dbReference type="ARBA" id="ARBA00022475"/>
    </source>
</evidence>
<dbReference type="HAMAP" id="MF_00330">
    <property type="entry name" value="CbiN"/>
    <property type="match status" value="1"/>
</dbReference>
<dbReference type="GO" id="GO:0015087">
    <property type="term" value="F:cobalt ion transmembrane transporter activity"/>
    <property type="evidence" value="ECO:0007669"/>
    <property type="project" value="UniProtKB-UniRule"/>
</dbReference>
<keyword evidence="12" id="KW-1185">Reference proteome</keyword>
<keyword evidence="5 10" id="KW-0812">Transmembrane</keyword>
<evidence type="ECO:0000313" key="12">
    <source>
        <dbReference type="Proteomes" id="UP001299265"/>
    </source>
</evidence>
<keyword evidence="4 10" id="KW-0169">Cobalamin biosynthesis</keyword>
<keyword evidence="8 10" id="KW-0472">Membrane</keyword>
<comment type="function">
    <text evidence="10">Part of the energy-coupling factor (ECF) transporter complex CbiMNOQ involved in cobalt import.</text>
</comment>
<dbReference type="PANTHER" id="PTHR38662">
    <property type="entry name" value="COBALT TRANSPORT PROTEIN CBIN"/>
    <property type="match status" value="1"/>
</dbReference>
<dbReference type="InterPro" id="IPR003705">
    <property type="entry name" value="CbiN"/>
</dbReference>
<comment type="pathway">
    <text evidence="10">Cofactor biosynthesis; adenosylcobalamin biosynthesis.</text>
</comment>
<evidence type="ECO:0000256" key="5">
    <source>
        <dbReference type="ARBA" id="ARBA00022692"/>
    </source>
</evidence>
<evidence type="ECO:0000256" key="1">
    <source>
        <dbReference type="ARBA" id="ARBA00022426"/>
    </source>
</evidence>
<keyword evidence="2 10" id="KW-0813">Transport</keyword>
<evidence type="ECO:0000256" key="6">
    <source>
        <dbReference type="ARBA" id="ARBA00022989"/>
    </source>
</evidence>
<dbReference type="RefSeq" id="WP_231061133.1">
    <property type="nucleotide sequence ID" value="NZ_JAJNOR010000001.1"/>
</dbReference>
<evidence type="ECO:0000256" key="9">
    <source>
        <dbReference type="ARBA" id="ARBA00023285"/>
    </source>
</evidence>
<comment type="similarity">
    <text evidence="10">Belongs to the CbiN family.</text>
</comment>
<feature type="transmembrane region" description="Helical" evidence="10">
    <location>
        <begin position="12"/>
        <end position="32"/>
    </location>
</feature>
<dbReference type="GO" id="GO:0005886">
    <property type="term" value="C:plasma membrane"/>
    <property type="evidence" value="ECO:0007669"/>
    <property type="project" value="UniProtKB-SubCell"/>
</dbReference>
<comment type="subcellular location">
    <subcellularLocation>
        <location evidence="10">Cell membrane</location>
        <topology evidence="10">Multi-pass membrane protein</topology>
    </subcellularLocation>
</comment>
<name>A0AAP2RFR6_9FIRM</name>
<comment type="subunit">
    <text evidence="10">Forms an energy-coupling factor (ECF) transporter complex composed of an ATP-binding protein (A component, CbiO), a transmembrane protein (T component, CbiQ) and 2 possible substrate-capture proteins (S components, CbiM and CbiN) of unknown stoichimetry.</text>
</comment>
<evidence type="ECO:0000313" key="11">
    <source>
        <dbReference type="EMBL" id="MCD2491182.1"/>
    </source>
</evidence>
<evidence type="ECO:0000256" key="7">
    <source>
        <dbReference type="ARBA" id="ARBA00023065"/>
    </source>
</evidence>